<protein>
    <recommendedName>
        <fullName evidence="4">MalT-like TPR region domain-containing protein</fullName>
    </recommendedName>
</protein>
<comment type="caution">
    <text evidence="2">The sequence shown here is derived from an EMBL/GenBank/DDBJ whole genome shotgun (WGS) entry which is preliminary data.</text>
</comment>
<gene>
    <name evidence="2" type="ORF">GCM10007895_17780</name>
</gene>
<organism evidence="2 3">
    <name type="scientific">Paraferrimonas sedimenticola</name>
    <dbReference type="NCBI Taxonomy" id="375674"/>
    <lineage>
        <taxon>Bacteria</taxon>
        <taxon>Pseudomonadati</taxon>
        <taxon>Pseudomonadota</taxon>
        <taxon>Gammaproteobacteria</taxon>
        <taxon>Alteromonadales</taxon>
        <taxon>Ferrimonadaceae</taxon>
        <taxon>Paraferrimonas</taxon>
    </lineage>
</organism>
<accession>A0AA37RXL5</accession>
<feature type="transmembrane region" description="Helical" evidence="1">
    <location>
        <begin position="408"/>
        <end position="430"/>
    </location>
</feature>
<evidence type="ECO:0000313" key="2">
    <source>
        <dbReference type="EMBL" id="GLP96472.1"/>
    </source>
</evidence>
<dbReference type="Gene3D" id="1.25.40.10">
    <property type="entry name" value="Tetratricopeptide repeat domain"/>
    <property type="match status" value="2"/>
</dbReference>
<dbReference type="Proteomes" id="UP001161422">
    <property type="component" value="Unassembled WGS sequence"/>
</dbReference>
<evidence type="ECO:0000313" key="3">
    <source>
        <dbReference type="Proteomes" id="UP001161422"/>
    </source>
</evidence>
<keyword evidence="1" id="KW-1133">Transmembrane helix</keyword>
<sequence length="575" mass="65447">MGLLLVLTSFMTQAYVDDLRAISLGIDESPEKAIEQLHQTPHLNYATNEFDFVWRSLLLCEAYYMLGRNSEARAILANLNQETLQRHPQAIPYANTCQAQIAYLEADFEKAHKLIEQALTAADKVNELGGIANARLVRSYVYTSEGKYTDALTDLNLAEDIVRSDYMGQAPLVYAPEIAIKLATANVFYYTADYELALQQLDTITDLNELWESARISVMLSRAHYLKALNQPKEVADMAELLKADAMLVENSLFRGYLRNGLARLYNFVRDWQQAEEQARLGLAIFSEIGSEDGIAMAKYLIGEARLSNSIPDDEAALLLLAESLQYFEREGKVKEAAGVYKLRAHHYKETNQFDKASADIERMLELNQQLTETSDKEKLKQLKRDAVETGLFNKPFSETLKTLYERFSVLFSFIAVGVLMGIGLIWLIAKHLKAERKQNEETGIESPEHLIAQAQSNQLPLGVVFLKLPKHCPSESLEFVKRLKSILRSCDQVQTIYVSRLIVYLPYIEEKGLPQEAQRFVELWDQSNTKSPLRHACYQVEPTDSLDCVLAKMDQLLPIKYQRDERLEVAELEY</sequence>
<keyword evidence="1" id="KW-0812">Transmembrane</keyword>
<dbReference type="SMART" id="SM00028">
    <property type="entry name" value="TPR"/>
    <property type="match status" value="4"/>
</dbReference>
<dbReference type="InterPro" id="IPR019734">
    <property type="entry name" value="TPR_rpt"/>
</dbReference>
<keyword evidence="3" id="KW-1185">Reference proteome</keyword>
<dbReference type="EMBL" id="BSNC01000004">
    <property type="protein sequence ID" value="GLP96472.1"/>
    <property type="molecule type" value="Genomic_DNA"/>
</dbReference>
<dbReference type="AlphaFoldDB" id="A0AA37RXL5"/>
<reference evidence="2" key="1">
    <citation type="journal article" date="2014" name="Int. J. Syst. Evol. Microbiol.">
        <title>Complete genome sequence of Corynebacterium casei LMG S-19264T (=DSM 44701T), isolated from a smear-ripened cheese.</title>
        <authorList>
            <consortium name="US DOE Joint Genome Institute (JGI-PGF)"/>
            <person name="Walter F."/>
            <person name="Albersmeier A."/>
            <person name="Kalinowski J."/>
            <person name="Ruckert C."/>
        </authorList>
    </citation>
    <scope>NUCLEOTIDE SEQUENCE</scope>
    <source>
        <strain evidence="2">NBRC 101628</strain>
    </source>
</reference>
<evidence type="ECO:0000256" key="1">
    <source>
        <dbReference type="SAM" id="Phobius"/>
    </source>
</evidence>
<proteinExistence type="predicted"/>
<evidence type="ECO:0008006" key="4">
    <source>
        <dbReference type="Google" id="ProtNLM"/>
    </source>
</evidence>
<keyword evidence="1" id="KW-0472">Membrane</keyword>
<dbReference type="SUPFAM" id="SSF48452">
    <property type="entry name" value="TPR-like"/>
    <property type="match status" value="2"/>
</dbReference>
<dbReference type="InterPro" id="IPR011990">
    <property type="entry name" value="TPR-like_helical_dom_sf"/>
</dbReference>
<name>A0AA37RXL5_9GAMM</name>
<reference evidence="2" key="2">
    <citation type="submission" date="2023-01" db="EMBL/GenBank/DDBJ databases">
        <title>Draft genome sequence of Paraferrimonas sedimenticola strain NBRC 101628.</title>
        <authorList>
            <person name="Sun Q."/>
            <person name="Mori K."/>
        </authorList>
    </citation>
    <scope>NUCLEOTIDE SEQUENCE</scope>
    <source>
        <strain evidence="2">NBRC 101628</strain>
    </source>
</reference>